<accession>A0A3P3QPF3</accession>
<evidence type="ECO:0000256" key="1">
    <source>
        <dbReference type="ARBA" id="ARBA00006464"/>
    </source>
</evidence>
<evidence type="ECO:0000259" key="3">
    <source>
        <dbReference type="Pfam" id="PF02397"/>
    </source>
</evidence>
<dbReference type="RefSeq" id="WP_046520970.1">
    <property type="nucleotide sequence ID" value="NZ_LAVS01000088.1"/>
</dbReference>
<keyword evidence="2" id="KW-1133">Transmembrane helix</keyword>
<reference evidence="4 5" key="1">
    <citation type="submission" date="2018-11" db="EMBL/GenBank/DDBJ databases">
        <title>Draft genome analysis of Rheinheimera mesophila isolated from an industrial waste site.</title>
        <authorList>
            <person name="Yu Q."/>
            <person name="Qi Y."/>
            <person name="Zhang H."/>
            <person name="Lu Y."/>
            <person name="Pu J."/>
        </authorList>
    </citation>
    <scope>NUCLEOTIDE SEQUENCE [LARGE SCALE GENOMIC DNA]</scope>
    <source>
        <strain evidence="4 5">IITR13</strain>
    </source>
</reference>
<comment type="caution">
    <text evidence="4">The sequence shown here is derived from an EMBL/GenBank/DDBJ whole genome shotgun (WGS) entry which is preliminary data.</text>
</comment>
<sequence>MKRIFDIVASFLAIILLSPFIILVGCLIRIKLGKPVFFMQERPGLAGKSFNLIKFRSMLNLTDKNGVPLSDARRLTRFGKILRSTSVDELPGLWNVLKGDMSLVGPRPLLVEYLPLYSEQQARRHEVRPGITGWAQVNGRNAISWEEKFEMDVWYVDNRTFWLDLKIIFLTIKKVFLRKDISAVGEATVSKFTGSYKN</sequence>
<protein>
    <submittedName>
        <fullName evidence="4">Sugar transferase</fullName>
    </submittedName>
</protein>
<keyword evidence="2" id="KW-0812">Transmembrane</keyword>
<organism evidence="4 5">
    <name type="scientific">Rheinheimera mesophila</name>
    <dbReference type="NCBI Taxonomy" id="1547515"/>
    <lineage>
        <taxon>Bacteria</taxon>
        <taxon>Pseudomonadati</taxon>
        <taxon>Pseudomonadota</taxon>
        <taxon>Gammaproteobacteria</taxon>
        <taxon>Chromatiales</taxon>
        <taxon>Chromatiaceae</taxon>
        <taxon>Rheinheimera</taxon>
    </lineage>
</organism>
<dbReference type="PANTHER" id="PTHR30576">
    <property type="entry name" value="COLANIC BIOSYNTHESIS UDP-GLUCOSE LIPID CARRIER TRANSFERASE"/>
    <property type="match status" value="1"/>
</dbReference>
<dbReference type="OrthoDB" id="9808602at2"/>
<dbReference type="EMBL" id="RRCF01000001">
    <property type="protein sequence ID" value="RRJ23132.1"/>
    <property type="molecule type" value="Genomic_DNA"/>
</dbReference>
<keyword evidence="2" id="KW-0472">Membrane</keyword>
<dbReference type="PANTHER" id="PTHR30576:SF8">
    <property type="entry name" value="UNDECAPRENYL-PHOSPHATE GALACTOSE PHOSPHOTRANSFERASE"/>
    <property type="match status" value="1"/>
</dbReference>
<gene>
    <name evidence="4" type="ORF">EIK76_03340</name>
</gene>
<dbReference type="AlphaFoldDB" id="A0A3P3QPF3"/>
<keyword evidence="4" id="KW-0808">Transferase</keyword>
<dbReference type="Pfam" id="PF02397">
    <property type="entry name" value="Bac_transf"/>
    <property type="match status" value="1"/>
</dbReference>
<comment type="similarity">
    <text evidence="1">Belongs to the bacterial sugar transferase family.</text>
</comment>
<feature type="domain" description="Bacterial sugar transferase" evidence="3">
    <location>
        <begin position="2"/>
        <end position="176"/>
    </location>
</feature>
<evidence type="ECO:0000256" key="2">
    <source>
        <dbReference type="SAM" id="Phobius"/>
    </source>
</evidence>
<dbReference type="InterPro" id="IPR003362">
    <property type="entry name" value="Bact_transf"/>
</dbReference>
<evidence type="ECO:0000313" key="5">
    <source>
        <dbReference type="Proteomes" id="UP000276260"/>
    </source>
</evidence>
<keyword evidence="5" id="KW-1185">Reference proteome</keyword>
<dbReference type="PROSITE" id="PS51257">
    <property type="entry name" value="PROKAR_LIPOPROTEIN"/>
    <property type="match status" value="1"/>
</dbReference>
<proteinExistence type="inferred from homology"/>
<evidence type="ECO:0000313" key="4">
    <source>
        <dbReference type="EMBL" id="RRJ23132.1"/>
    </source>
</evidence>
<dbReference type="Proteomes" id="UP000276260">
    <property type="component" value="Unassembled WGS sequence"/>
</dbReference>
<feature type="transmembrane region" description="Helical" evidence="2">
    <location>
        <begin position="7"/>
        <end position="30"/>
    </location>
</feature>
<name>A0A3P3QPF3_9GAMM</name>
<dbReference type="GO" id="GO:0016780">
    <property type="term" value="F:phosphotransferase activity, for other substituted phosphate groups"/>
    <property type="evidence" value="ECO:0007669"/>
    <property type="project" value="TreeGrafter"/>
</dbReference>